<reference evidence="3" key="2">
    <citation type="journal article" date="2007" name="Science">
        <title>Draft genome sequence of the sexually transmitted pathogen Trichomonas vaginalis.</title>
        <authorList>
            <person name="Carlton J.M."/>
            <person name="Hirt R.P."/>
            <person name="Silva J.C."/>
            <person name="Delcher A.L."/>
            <person name="Schatz M."/>
            <person name="Zhao Q."/>
            <person name="Wortman J.R."/>
            <person name="Bidwell S.L."/>
            <person name="Alsmark U.C.M."/>
            <person name="Besteiro S."/>
            <person name="Sicheritz-Ponten T."/>
            <person name="Noel C.J."/>
            <person name="Dacks J.B."/>
            <person name="Foster P.G."/>
            <person name="Simillion C."/>
            <person name="Van de Peer Y."/>
            <person name="Miranda-Saavedra D."/>
            <person name="Barton G.J."/>
            <person name="Westrop G.D."/>
            <person name="Mueller S."/>
            <person name="Dessi D."/>
            <person name="Fiori P.L."/>
            <person name="Ren Q."/>
            <person name="Paulsen I."/>
            <person name="Zhang H."/>
            <person name="Bastida-Corcuera F.D."/>
            <person name="Simoes-Barbosa A."/>
            <person name="Brown M.T."/>
            <person name="Hayes R.D."/>
            <person name="Mukherjee M."/>
            <person name="Okumura C.Y."/>
            <person name="Schneider R."/>
            <person name="Smith A.J."/>
            <person name="Vanacova S."/>
            <person name="Villalvazo M."/>
            <person name="Haas B.J."/>
            <person name="Pertea M."/>
            <person name="Feldblyum T.V."/>
            <person name="Utterback T.R."/>
            <person name="Shu C.L."/>
            <person name="Osoegawa K."/>
            <person name="de Jong P.J."/>
            <person name="Hrdy I."/>
            <person name="Horvathova L."/>
            <person name="Zubacova Z."/>
            <person name="Dolezal P."/>
            <person name="Malik S.B."/>
            <person name="Logsdon J.M. Jr."/>
            <person name="Henze K."/>
            <person name="Gupta A."/>
            <person name="Wang C.C."/>
            <person name="Dunne R.L."/>
            <person name="Upcroft J.A."/>
            <person name="Upcroft P."/>
            <person name="White O."/>
            <person name="Salzberg S.L."/>
            <person name="Tang P."/>
            <person name="Chiu C.-H."/>
            <person name="Lee Y.-S."/>
            <person name="Embley T.M."/>
            <person name="Coombs G.H."/>
            <person name="Mottram J.C."/>
            <person name="Tachezy J."/>
            <person name="Fraser-Liggett C.M."/>
            <person name="Johnson P.J."/>
        </authorList>
    </citation>
    <scope>NUCLEOTIDE SEQUENCE [LARGE SCALE GENOMIC DNA]</scope>
    <source>
        <strain evidence="3">G3</strain>
    </source>
</reference>
<keyword evidence="4" id="KW-1185">Reference proteome</keyword>
<name>A2F239_TRIV3</name>
<feature type="coiled-coil region" evidence="1">
    <location>
        <begin position="696"/>
        <end position="737"/>
    </location>
</feature>
<dbReference type="KEGG" id="tva:4758862"/>
<dbReference type="EMBL" id="DS113581">
    <property type="protein sequence ID" value="EAY01038.1"/>
    <property type="molecule type" value="Genomic_DNA"/>
</dbReference>
<dbReference type="SMR" id="A2F239"/>
<dbReference type="RefSeq" id="XP_001330076.1">
    <property type="nucleotide sequence ID" value="XM_001330041.1"/>
</dbReference>
<accession>A2F239</accession>
<organism evidence="3 4">
    <name type="scientific">Trichomonas vaginalis (strain ATCC PRA-98 / G3)</name>
    <dbReference type="NCBI Taxonomy" id="412133"/>
    <lineage>
        <taxon>Eukaryota</taxon>
        <taxon>Metamonada</taxon>
        <taxon>Parabasalia</taxon>
        <taxon>Trichomonadida</taxon>
        <taxon>Trichomonadidae</taxon>
        <taxon>Trichomonas</taxon>
    </lineage>
</organism>
<dbReference type="InParanoid" id="A2F239"/>
<feature type="compositionally biased region" description="Low complexity" evidence="2">
    <location>
        <begin position="1444"/>
        <end position="1461"/>
    </location>
</feature>
<protein>
    <recommendedName>
        <fullName evidence="5">Viral A-type inclusion protein</fullName>
    </recommendedName>
</protein>
<feature type="region of interest" description="Disordered" evidence="2">
    <location>
        <begin position="1166"/>
        <end position="1192"/>
    </location>
</feature>
<evidence type="ECO:0000256" key="1">
    <source>
        <dbReference type="SAM" id="Coils"/>
    </source>
</evidence>
<feature type="coiled-coil region" evidence="1">
    <location>
        <begin position="495"/>
        <end position="640"/>
    </location>
</feature>
<evidence type="ECO:0000256" key="2">
    <source>
        <dbReference type="SAM" id="MobiDB-lite"/>
    </source>
</evidence>
<evidence type="ECO:0000313" key="3">
    <source>
        <dbReference type="EMBL" id="EAY01038.1"/>
    </source>
</evidence>
<reference evidence="3" key="1">
    <citation type="submission" date="2006-10" db="EMBL/GenBank/DDBJ databases">
        <authorList>
            <person name="Amadeo P."/>
            <person name="Zhao Q."/>
            <person name="Wortman J."/>
            <person name="Fraser-Liggett C."/>
            <person name="Carlton J."/>
        </authorList>
    </citation>
    <scope>NUCLEOTIDE SEQUENCE</scope>
    <source>
        <strain evidence="3">G3</strain>
    </source>
</reference>
<dbReference type="Proteomes" id="UP000001542">
    <property type="component" value="Unassembled WGS sequence"/>
</dbReference>
<dbReference type="VEuPathDB" id="TrichDB:TVAG_295720"/>
<gene>
    <name evidence="3" type="ORF">TVAG_295720</name>
</gene>
<evidence type="ECO:0008006" key="5">
    <source>
        <dbReference type="Google" id="ProtNLM"/>
    </source>
</evidence>
<sequence length="1461" mass="167836">MENNSGSFDSRGAQDPLSRVHPLVHTVGLLLQQNSNQISNNQPLKNEIYSTINEQVQNALENSRTTMCAYASSPSSFTDSLVLCVALNALLNTQTSKLTNANEELESLKQENNALNERVKDLQANNDEILQQLNNFKGTPSMNRQISDLKQDLQDANSAIKMQQQKYQNEIEQLKQKLQEAKNMHEESESQVSQMQSEDIKYKREVAKNYQIIADAFDVPTTQDGNAMIAAIKQRFLLDPNDTNMVQSILTQIRTVSKKYNQLLGKFNVGANSENPQAEITENVEKSYSRSVLAQLRSEYEIDPSTTDIIDAVHDISANPTTILEDMIKSFDLPEETKQDELVDAIKSKFAGSFQEEESVSPAAIALKEENDQLKQKQRLQEMLLGIISTPPVVFERYGEETSEIQTRDLDIENDLENENITHIQNIASDLDEAQKTLEQYQEILKDNQRKLDELTKSRDEQIQAAKREIRNTYKFKLEKLEGIVQALTPNEQIIDQLKRKLKTVSQTNKELANRVVEYEKAVEDSNAEKEALQSQLNSIQQHVQDLEKENDQIHQDLGSSQKLLQKSSEKSEELEKLQQIISDLTMNNQTANEELSDTISQRNDLLTLINKQQQVIVSLEETVQRREEKIDNLQTTQKQESDDDIVVVKRDLEQDDLIAEALSEVPLQNRDDDLNDLKQIQNSEENDREKSLRALILLLTKLNETNKQNQDLLKEKEEYNDKKEIINKLKQMLNQQLSFIEKILSGNDKDVSDDIKKSLTENVARIHDYLEQEAQAFTEESSLFDTLNIRADPLQMKKGLEDLFDQFETIDTDEGAQLLILLRQAITAAMILKRYASEAMKQCQKSANELKLLKSDMDNFRNECERRANNKMREAEIRGEEVAKEKEDVERKLTGIQNILRANLTNPDALNAIDDCLKELNNGADFNLNEEELQKSVEAELIENRRKLRETAQQLEETKTELEELRTTTTREIEEIQQASGQLQDDAQTIIHNQGDELLKLKDDLKNAKEQFEKMKQEFAEIKQTNDDLKNKLTNEKKRADDAEKTKQEEINRIKEKASSKVGKVMKILAQEQKARIDKLSNRIKNIQHELRLRDEEIQQKDQIILEQNESNEKLSQNCTQIEEDLKQSKTESENTINDLNNKIRELSEQNKSLEVQNKLLNTTLKTNEEKMKREKKSQESESKLKQFKQESEIQKRIDEVNDENNQKNKEFLRQIQSIFIDLADFTKPLNNSSVLHLLSDVIDKMKLLTRDAEKANDYERQIKEIRTITNCSKGMRTTAAVSDLLQNNKELKEQISQNNKEQNPHLVEKQLNDWEEWGKRMHKVCASSVALPSDSNKLRTELETALFAMTSDKTLMNKMDLLRSQKRLLKAVDGEALKQQKSSSSPSLVPVICLLMFTRRLMKIAKVLPSQISFTTKPDDVKVPVNEEVDEQQPKSPKMKSPKSNSKSISSVFGSSVLN</sequence>
<feature type="coiled-coil region" evidence="1">
    <location>
        <begin position="844"/>
        <end position="893"/>
    </location>
</feature>
<proteinExistence type="predicted"/>
<feature type="coiled-coil region" evidence="1">
    <location>
        <begin position="91"/>
        <end position="198"/>
    </location>
</feature>
<evidence type="ECO:0000313" key="4">
    <source>
        <dbReference type="Proteomes" id="UP000001542"/>
    </source>
</evidence>
<dbReference type="VEuPathDB" id="TrichDB:TVAGG3_0971660"/>
<feature type="compositionally biased region" description="Basic and acidic residues" evidence="2">
    <location>
        <begin position="1168"/>
        <end position="1192"/>
    </location>
</feature>
<feature type="coiled-coil region" evidence="1">
    <location>
        <begin position="424"/>
        <end position="465"/>
    </location>
</feature>
<feature type="region of interest" description="Disordered" evidence="2">
    <location>
        <begin position="1031"/>
        <end position="1050"/>
    </location>
</feature>
<keyword evidence="1" id="KW-0175">Coiled coil</keyword>
<feature type="region of interest" description="Disordered" evidence="2">
    <location>
        <begin position="1421"/>
        <end position="1461"/>
    </location>
</feature>